<dbReference type="InterPro" id="IPR001584">
    <property type="entry name" value="Integrase_cat-core"/>
</dbReference>
<dbReference type="Gene3D" id="3.30.420.10">
    <property type="entry name" value="Ribonuclease H-like superfamily/Ribonuclease H"/>
    <property type="match status" value="1"/>
</dbReference>
<accession>R7RZ28</accession>
<dbReference type="FunFam" id="3.30.420.10:FF:000032">
    <property type="entry name" value="Retrovirus-related Pol polyprotein from transposon 297-like Protein"/>
    <property type="match status" value="1"/>
</dbReference>
<dbReference type="SUPFAM" id="SSF53098">
    <property type="entry name" value="Ribonuclease H-like"/>
    <property type="match status" value="1"/>
</dbReference>
<dbReference type="RefSeq" id="XP_007389386.1">
    <property type="nucleotide sequence ID" value="XM_007389324.1"/>
</dbReference>
<dbReference type="GO" id="GO:0005634">
    <property type="term" value="C:nucleus"/>
    <property type="evidence" value="ECO:0007669"/>
    <property type="project" value="UniProtKB-ARBA"/>
</dbReference>
<dbReference type="AlphaFoldDB" id="R7RZ28"/>
<evidence type="ECO:0000313" key="5">
    <source>
        <dbReference type="Proteomes" id="UP000054196"/>
    </source>
</evidence>
<dbReference type="CDD" id="cd00024">
    <property type="entry name" value="CD_CSD"/>
    <property type="match status" value="1"/>
</dbReference>
<dbReference type="Proteomes" id="UP000054196">
    <property type="component" value="Unassembled WGS sequence"/>
</dbReference>
<dbReference type="eggNOG" id="KOG0017">
    <property type="taxonomic scope" value="Eukaryota"/>
</dbReference>
<evidence type="ECO:0000313" key="4">
    <source>
        <dbReference type="EMBL" id="EIN03385.1"/>
    </source>
</evidence>
<dbReference type="InterPro" id="IPR000953">
    <property type="entry name" value="Chromo/chromo_shadow_dom"/>
</dbReference>
<dbReference type="GO" id="GO:0015074">
    <property type="term" value="P:DNA integration"/>
    <property type="evidence" value="ECO:0007669"/>
    <property type="project" value="InterPro"/>
</dbReference>
<evidence type="ECO:0000259" key="2">
    <source>
        <dbReference type="PROSITE" id="PS50013"/>
    </source>
</evidence>
<gene>
    <name evidence="4" type="ORF">PUNSTDRAFT_20640</name>
</gene>
<keyword evidence="1" id="KW-0694">RNA-binding</keyword>
<dbReference type="PANTHER" id="PTHR37984:SF5">
    <property type="entry name" value="PROTEIN NYNRIN-LIKE"/>
    <property type="match status" value="1"/>
</dbReference>
<dbReference type="OMA" id="VTHEWHR"/>
<dbReference type="InterPro" id="IPR050951">
    <property type="entry name" value="Retrovirus_Pol_polyprotein"/>
</dbReference>
<proteinExistence type="predicted"/>
<dbReference type="OrthoDB" id="3158924at2759"/>
<sequence length="375" mass="43153">IEKFCATCHMCQTTKDVNRKPEGLLHSLPVPGRPWSSIAMDFLGPFPKSRGFDYLWVVICRLTSMVHLIPCTTKSTASELVYMFVRDIVRLHGLPDTIVSDRDSKFNSKFWRETHRILGTKLLMSTAFHPQTDGATERANRTVAQIMRTLIRPDQTDWVDALPLTEFAMNAARSETTGFSAFELTYGYVPRMLNEFGMEYTSPGVREFALHAKHCLEQAHDAIIAARVRQAHHANRRRRDHQAYRPGDLVYVSTANLNLPIKRARKLAPRFIGPFKIIEANNDASVCLIDLPSDLKARRVHPRFHVTKLRPYMPNDDALFPGRDPANFYDFGQAEDLEYEVEEIVTHEWHRDSVLFLVRWSLGDSSWEPWENVKD</sequence>
<dbReference type="InterPro" id="IPR016197">
    <property type="entry name" value="Chromo-like_dom_sf"/>
</dbReference>
<dbReference type="EMBL" id="JH687587">
    <property type="protein sequence ID" value="EIN03385.1"/>
    <property type="molecule type" value="Genomic_DNA"/>
</dbReference>
<name>R7RZ28_PUNST</name>
<dbReference type="PROSITE" id="PS50013">
    <property type="entry name" value="CHROMO_2"/>
    <property type="match status" value="1"/>
</dbReference>
<dbReference type="GO" id="GO:0006338">
    <property type="term" value="P:chromatin remodeling"/>
    <property type="evidence" value="ECO:0007669"/>
    <property type="project" value="UniProtKB-ARBA"/>
</dbReference>
<dbReference type="GO" id="GO:0003723">
    <property type="term" value="F:RNA binding"/>
    <property type="evidence" value="ECO:0007669"/>
    <property type="project" value="UniProtKB-KW"/>
</dbReference>
<keyword evidence="5" id="KW-1185">Reference proteome</keyword>
<dbReference type="HOGENOM" id="CLU_000384_6_1_1"/>
<dbReference type="GeneID" id="18881914"/>
<feature type="non-terminal residue" evidence="4">
    <location>
        <position position="375"/>
    </location>
</feature>
<dbReference type="InterPro" id="IPR036397">
    <property type="entry name" value="RNaseH_sf"/>
</dbReference>
<feature type="non-terminal residue" evidence="4">
    <location>
        <position position="1"/>
    </location>
</feature>
<reference evidence="5" key="1">
    <citation type="journal article" date="2012" name="Science">
        <title>The Paleozoic origin of enzymatic lignin decomposition reconstructed from 31 fungal genomes.</title>
        <authorList>
            <person name="Floudas D."/>
            <person name="Binder M."/>
            <person name="Riley R."/>
            <person name="Barry K."/>
            <person name="Blanchette R.A."/>
            <person name="Henrissat B."/>
            <person name="Martinez A.T."/>
            <person name="Otillar R."/>
            <person name="Spatafora J.W."/>
            <person name="Yadav J.S."/>
            <person name="Aerts A."/>
            <person name="Benoit I."/>
            <person name="Boyd A."/>
            <person name="Carlson A."/>
            <person name="Copeland A."/>
            <person name="Coutinho P.M."/>
            <person name="de Vries R.P."/>
            <person name="Ferreira P."/>
            <person name="Findley K."/>
            <person name="Foster B."/>
            <person name="Gaskell J."/>
            <person name="Glotzer D."/>
            <person name="Gorecki P."/>
            <person name="Heitman J."/>
            <person name="Hesse C."/>
            <person name="Hori C."/>
            <person name="Igarashi K."/>
            <person name="Jurgens J.A."/>
            <person name="Kallen N."/>
            <person name="Kersten P."/>
            <person name="Kohler A."/>
            <person name="Kuees U."/>
            <person name="Kumar T.K.A."/>
            <person name="Kuo A."/>
            <person name="LaButti K."/>
            <person name="Larrondo L.F."/>
            <person name="Lindquist E."/>
            <person name="Ling A."/>
            <person name="Lombard V."/>
            <person name="Lucas S."/>
            <person name="Lundell T."/>
            <person name="Martin R."/>
            <person name="McLaughlin D.J."/>
            <person name="Morgenstern I."/>
            <person name="Morin E."/>
            <person name="Murat C."/>
            <person name="Nagy L.G."/>
            <person name="Nolan M."/>
            <person name="Ohm R.A."/>
            <person name="Patyshakuliyeva A."/>
            <person name="Rokas A."/>
            <person name="Ruiz-Duenas F.J."/>
            <person name="Sabat G."/>
            <person name="Salamov A."/>
            <person name="Samejima M."/>
            <person name="Schmutz J."/>
            <person name="Slot J.C."/>
            <person name="St John F."/>
            <person name="Stenlid J."/>
            <person name="Sun H."/>
            <person name="Sun S."/>
            <person name="Syed K."/>
            <person name="Tsang A."/>
            <person name="Wiebenga A."/>
            <person name="Young D."/>
            <person name="Pisabarro A."/>
            <person name="Eastwood D.C."/>
            <person name="Martin F."/>
            <person name="Cullen D."/>
            <person name="Grigoriev I.V."/>
            <person name="Hibbett D.S."/>
        </authorList>
    </citation>
    <scope>NUCLEOTIDE SEQUENCE [LARGE SCALE GENOMIC DNA]</scope>
    <source>
        <strain evidence="5">HHB-11173 SS5</strain>
    </source>
</reference>
<dbReference type="Gene3D" id="2.40.50.40">
    <property type="match status" value="1"/>
</dbReference>
<organism evidence="4 5">
    <name type="scientific">Punctularia strigosozonata (strain HHB-11173)</name>
    <name type="common">White-rot fungus</name>
    <dbReference type="NCBI Taxonomy" id="741275"/>
    <lineage>
        <taxon>Eukaryota</taxon>
        <taxon>Fungi</taxon>
        <taxon>Dikarya</taxon>
        <taxon>Basidiomycota</taxon>
        <taxon>Agaricomycotina</taxon>
        <taxon>Agaricomycetes</taxon>
        <taxon>Corticiales</taxon>
        <taxon>Punctulariaceae</taxon>
        <taxon>Punctularia</taxon>
    </lineage>
</organism>
<feature type="domain" description="Chromo" evidence="2">
    <location>
        <begin position="339"/>
        <end position="375"/>
    </location>
</feature>
<evidence type="ECO:0000259" key="3">
    <source>
        <dbReference type="PROSITE" id="PS50994"/>
    </source>
</evidence>
<dbReference type="SUPFAM" id="SSF54160">
    <property type="entry name" value="Chromo domain-like"/>
    <property type="match status" value="1"/>
</dbReference>
<dbReference type="Pfam" id="PF24626">
    <property type="entry name" value="SH3_Tf2-1"/>
    <property type="match status" value="1"/>
</dbReference>
<dbReference type="InterPro" id="IPR056924">
    <property type="entry name" value="SH3_Tf2-1"/>
</dbReference>
<evidence type="ECO:0000256" key="1">
    <source>
        <dbReference type="ARBA" id="ARBA00022884"/>
    </source>
</evidence>
<dbReference type="KEGG" id="psq:PUNSTDRAFT_20640"/>
<dbReference type="PANTHER" id="PTHR37984">
    <property type="entry name" value="PROTEIN CBG26694"/>
    <property type="match status" value="1"/>
</dbReference>
<dbReference type="PROSITE" id="PS50994">
    <property type="entry name" value="INTEGRASE"/>
    <property type="match status" value="1"/>
</dbReference>
<protein>
    <submittedName>
        <fullName evidence="4">Ribonuclease H-like protein</fullName>
    </submittedName>
</protein>
<feature type="domain" description="Integrase catalytic" evidence="3">
    <location>
        <begin position="30"/>
        <end position="198"/>
    </location>
</feature>
<dbReference type="InterPro" id="IPR012337">
    <property type="entry name" value="RNaseH-like_sf"/>
</dbReference>